<keyword evidence="4" id="KW-0663">Pyridoxal phosphate</keyword>
<sequence length="935" mass="101688">MEHLVGQATLSREQLLAHAGLLVEYSRARGNWLDMDDGHGELQAVLDLVGGFGACLLGHNHPELQAVLQGCLQAQKPFLAQGSLRRQAGELKQALASYLLQHTGQDYSINLLSTGTEAVEAAIKHAGLAYCKRLTRLGDALAANVRALQTRVERGSATIDEDFLRDCERQLGREPLSNLDELLSALAAHNQQALDTEPFIASFEYAFHGKTLGALAVTWNRDARLPFIRNNPNAVFITDPSRFLDAVSKRMVSYYEFEFEPLRLTERRHSGLTALIYEPVQGEGGVVELDEQRAALLHELRQRHPEVAIIADEIQCGLGRTGRPVESQARGLPNDYLCFSKSLGGGLTKVSALAVRSADYHPEFGLLHTSTFAEDDLSSAVARRTLEIIQRDGIAARCEAIGHAFLEGLQVLQRRWPKVLKAVRGRGCMLGIELADFSQHPSAVLSSLSEEKLLGIVCAGYLLHEHRVRILPSMGRRGVLRIQPSAYLQADEMQLALQALNQLCERLQHADVAGLVAYLAGGPRPTPGPDAPRHAAKPEAFEHDDGKAVERIGFIAHLIDANSIRQWDPALAGFDDEQLDEMRQQVQPVLTPRIVARRRVRSALGREVELLLYGVLMDSQAIDTDMRFNKSEIVRRQVRSAYRQARLDGCSLVGFGGYTSIVTANCTEFDEEHPAVTTGNALTVASSIASMRAAAQRRGIALADARIAIVGAAGNIGHVHATLLASECAALSLVGRPGSRSRLRVVAEDVAGELLRRAAQGSADREAGALIQRARTIGRGLSPQQLCERLLDEQLLCLLESTQDCRDADIVICASNSPAPILDARCFAADKPVLICDLAMPGDVDKASVRQAQHLTLIRGGVVDLPMAPDFSLPGMLLDPGQVYACAGETLLLGLAGVRIDFSKGPIRAEQVREIEALARLHGFALGRDKTTDGF</sequence>
<dbReference type="Gene3D" id="3.40.640.10">
    <property type="entry name" value="Type I PLP-dependent aspartate aminotransferase-like (Major domain)"/>
    <property type="match status" value="2"/>
</dbReference>
<dbReference type="SUPFAM" id="SSF53383">
    <property type="entry name" value="PLP-dependent transferases"/>
    <property type="match status" value="1"/>
</dbReference>
<keyword evidence="3" id="KW-0808">Transferase</keyword>
<dbReference type="Gene3D" id="3.90.1150.10">
    <property type="entry name" value="Aspartate Aminotransferase, domain 1"/>
    <property type="match status" value="2"/>
</dbReference>
<keyword evidence="6" id="KW-1185">Reference proteome</keyword>
<dbReference type="InterPro" id="IPR015421">
    <property type="entry name" value="PyrdxlP-dep_Trfase_major"/>
</dbReference>
<comment type="caution">
    <text evidence="5">The sequence shown here is derived from an EMBL/GenBank/DDBJ whole genome shotgun (WGS) entry which is preliminary data.</text>
</comment>
<dbReference type="InterPro" id="IPR015422">
    <property type="entry name" value="PyrdxlP-dep_Trfase_small"/>
</dbReference>
<evidence type="ECO:0000313" key="5">
    <source>
        <dbReference type="EMBL" id="MDT8997736.1"/>
    </source>
</evidence>
<dbReference type="SUPFAM" id="SSF51735">
    <property type="entry name" value="NAD(P)-binding Rossmann-fold domains"/>
    <property type="match status" value="1"/>
</dbReference>
<reference evidence="5" key="1">
    <citation type="submission" date="2023-09" db="EMBL/GenBank/DDBJ databases">
        <title>Paucibacter sp. APW11 Genome sequencing and assembly.</title>
        <authorList>
            <person name="Kim I."/>
        </authorList>
    </citation>
    <scope>NUCLEOTIDE SEQUENCE</scope>
    <source>
        <strain evidence="5">APW11</strain>
    </source>
</reference>
<dbReference type="Proteomes" id="UP001246372">
    <property type="component" value="Unassembled WGS sequence"/>
</dbReference>
<dbReference type="RefSeq" id="WP_315647957.1">
    <property type="nucleotide sequence ID" value="NZ_JAVXZY010000001.1"/>
</dbReference>
<dbReference type="InterPro" id="IPR015424">
    <property type="entry name" value="PyrdxlP-dep_Trfase"/>
</dbReference>
<protein>
    <submittedName>
        <fullName evidence="5">Aminotransferase class III-fold pyridoxal phosphate-dependent enzyme</fullName>
    </submittedName>
</protein>
<dbReference type="Pfam" id="PF00202">
    <property type="entry name" value="Aminotran_3"/>
    <property type="match status" value="1"/>
</dbReference>
<accession>A0ABU3P7M0</accession>
<dbReference type="EMBL" id="JAVXZY010000001">
    <property type="protein sequence ID" value="MDT8997736.1"/>
    <property type="molecule type" value="Genomic_DNA"/>
</dbReference>
<evidence type="ECO:0000256" key="3">
    <source>
        <dbReference type="ARBA" id="ARBA00022679"/>
    </source>
</evidence>
<evidence type="ECO:0000313" key="6">
    <source>
        <dbReference type="Proteomes" id="UP001246372"/>
    </source>
</evidence>
<dbReference type="InterPro" id="IPR005814">
    <property type="entry name" value="Aminotrans_3"/>
</dbReference>
<evidence type="ECO:0000256" key="2">
    <source>
        <dbReference type="ARBA" id="ARBA00022576"/>
    </source>
</evidence>
<dbReference type="Gene3D" id="3.40.50.720">
    <property type="entry name" value="NAD(P)-binding Rossmann-like Domain"/>
    <property type="match status" value="1"/>
</dbReference>
<keyword evidence="2 5" id="KW-0032">Aminotransferase</keyword>
<dbReference type="PANTHER" id="PTHR11986">
    <property type="entry name" value="AMINOTRANSFERASE CLASS III"/>
    <property type="match status" value="1"/>
</dbReference>
<dbReference type="InterPro" id="IPR050103">
    <property type="entry name" value="Class-III_PLP-dep_AT"/>
</dbReference>
<gene>
    <name evidence="5" type="ORF">RQP53_00440</name>
</gene>
<evidence type="ECO:0000256" key="1">
    <source>
        <dbReference type="ARBA" id="ARBA00001933"/>
    </source>
</evidence>
<dbReference type="PANTHER" id="PTHR11986:SF79">
    <property type="entry name" value="ACETYLORNITHINE AMINOTRANSFERASE, MITOCHONDRIAL"/>
    <property type="match status" value="1"/>
</dbReference>
<dbReference type="InterPro" id="IPR036291">
    <property type="entry name" value="NAD(P)-bd_dom_sf"/>
</dbReference>
<organism evidence="5 6">
    <name type="scientific">Roseateles aquae</name>
    <dbReference type="NCBI Taxonomy" id="3077235"/>
    <lineage>
        <taxon>Bacteria</taxon>
        <taxon>Pseudomonadati</taxon>
        <taxon>Pseudomonadota</taxon>
        <taxon>Betaproteobacteria</taxon>
        <taxon>Burkholderiales</taxon>
        <taxon>Sphaerotilaceae</taxon>
        <taxon>Roseateles</taxon>
    </lineage>
</organism>
<evidence type="ECO:0000256" key="4">
    <source>
        <dbReference type="ARBA" id="ARBA00022898"/>
    </source>
</evidence>
<name>A0ABU3P7M0_9BURK</name>
<dbReference type="GO" id="GO:0008483">
    <property type="term" value="F:transaminase activity"/>
    <property type="evidence" value="ECO:0007669"/>
    <property type="project" value="UniProtKB-KW"/>
</dbReference>
<comment type="cofactor">
    <cofactor evidence="1">
        <name>pyridoxal 5'-phosphate</name>
        <dbReference type="ChEBI" id="CHEBI:597326"/>
    </cofactor>
</comment>
<proteinExistence type="predicted"/>